<sequence>MSWGVGFSSKCKRLNKLGVHPLVLSNASPETLAVEAKNWSDEAHRFLKLCVNAGNKEAYYTLGMIRFYCLQSRGSGASLMAKEAIKSHASALYSLALIQFNGSGGLKDAKDLRVGVALCARAAFLGHVDALRELGHCLQEQRMKIEELKACLSEGLEMTPSSSGIYWTRLVWF</sequence>
<dbReference type="EMBL" id="CM042055">
    <property type="protein sequence ID" value="KAI3701686.1"/>
    <property type="molecule type" value="Genomic_DNA"/>
</dbReference>
<accession>A0ACB8ZW21</accession>
<reference evidence="2" key="1">
    <citation type="journal article" date="2022" name="Mol. Ecol. Resour.">
        <title>The genomes of chicory, endive, great burdock and yacon provide insights into Asteraceae palaeo-polyploidization history and plant inulin production.</title>
        <authorList>
            <person name="Fan W."/>
            <person name="Wang S."/>
            <person name="Wang H."/>
            <person name="Wang A."/>
            <person name="Jiang F."/>
            <person name="Liu H."/>
            <person name="Zhao H."/>
            <person name="Xu D."/>
            <person name="Zhang Y."/>
        </authorList>
    </citation>
    <scope>NUCLEOTIDE SEQUENCE [LARGE SCALE GENOMIC DNA]</scope>
    <source>
        <strain evidence="2">cv. Niubang</strain>
    </source>
</reference>
<keyword evidence="2" id="KW-1185">Reference proteome</keyword>
<comment type="caution">
    <text evidence="1">The sequence shown here is derived from an EMBL/GenBank/DDBJ whole genome shotgun (WGS) entry which is preliminary data.</text>
</comment>
<protein>
    <submittedName>
        <fullName evidence="1">Uncharacterized protein</fullName>
    </submittedName>
</protein>
<reference evidence="1 2" key="2">
    <citation type="journal article" date="2022" name="Mol. Ecol. Resour.">
        <title>The genomes of chicory, endive, great burdock and yacon provide insights into Asteraceae paleo-polyploidization history and plant inulin production.</title>
        <authorList>
            <person name="Fan W."/>
            <person name="Wang S."/>
            <person name="Wang H."/>
            <person name="Wang A."/>
            <person name="Jiang F."/>
            <person name="Liu H."/>
            <person name="Zhao H."/>
            <person name="Xu D."/>
            <person name="Zhang Y."/>
        </authorList>
    </citation>
    <scope>NUCLEOTIDE SEQUENCE [LARGE SCALE GENOMIC DNA]</scope>
    <source>
        <strain evidence="2">cv. Niubang</strain>
    </source>
</reference>
<dbReference type="Proteomes" id="UP001055879">
    <property type="component" value="Linkage Group LG09"/>
</dbReference>
<proteinExistence type="predicted"/>
<gene>
    <name evidence="1" type="ORF">L6452_26945</name>
</gene>
<evidence type="ECO:0000313" key="2">
    <source>
        <dbReference type="Proteomes" id="UP001055879"/>
    </source>
</evidence>
<name>A0ACB8ZW21_ARCLA</name>
<organism evidence="1 2">
    <name type="scientific">Arctium lappa</name>
    <name type="common">Greater burdock</name>
    <name type="synonym">Lappa major</name>
    <dbReference type="NCBI Taxonomy" id="4217"/>
    <lineage>
        <taxon>Eukaryota</taxon>
        <taxon>Viridiplantae</taxon>
        <taxon>Streptophyta</taxon>
        <taxon>Embryophyta</taxon>
        <taxon>Tracheophyta</taxon>
        <taxon>Spermatophyta</taxon>
        <taxon>Magnoliopsida</taxon>
        <taxon>eudicotyledons</taxon>
        <taxon>Gunneridae</taxon>
        <taxon>Pentapetalae</taxon>
        <taxon>asterids</taxon>
        <taxon>campanulids</taxon>
        <taxon>Asterales</taxon>
        <taxon>Asteraceae</taxon>
        <taxon>Carduoideae</taxon>
        <taxon>Cardueae</taxon>
        <taxon>Arctiinae</taxon>
        <taxon>Arctium</taxon>
    </lineage>
</organism>
<evidence type="ECO:0000313" key="1">
    <source>
        <dbReference type="EMBL" id="KAI3701686.1"/>
    </source>
</evidence>